<comment type="subcellular location">
    <subcellularLocation>
        <location evidence="1">Cell membrane</location>
        <topology evidence="1">Single-pass membrane protein</topology>
    </subcellularLocation>
</comment>
<keyword evidence="5" id="KW-0611">Plant defense</keyword>
<dbReference type="CDD" id="cd06464">
    <property type="entry name" value="ACD_sHsps-like"/>
    <property type="match status" value="1"/>
</dbReference>
<keyword evidence="7 11" id="KW-0472">Membrane</keyword>
<keyword evidence="2" id="KW-1003">Cell membrane</keyword>
<reference evidence="13" key="1">
    <citation type="submission" date="2018-02" db="EMBL/GenBank/DDBJ databases">
        <authorList>
            <person name="Cohen D.B."/>
            <person name="Kent A.D."/>
        </authorList>
    </citation>
    <scope>NUCLEOTIDE SEQUENCE</scope>
</reference>
<accession>A0A2N9FUN8</accession>
<evidence type="ECO:0000256" key="3">
    <source>
        <dbReference type="ARBA" id="ARBA00022692"/>
    </source>
</evidence>
<dbReference type="SUPFAM" id="SSF49764">
    <property type="entry name" value="HSP20-like chaperones"/>
    <property type="match status" value="1"/>
</dbReference>
<dbReference type="PANTHER" id="PTHR43670:SF121">
    <property type="entry name" value="PROTEIN RESTRICTED TEV MOVEMENT 2"/>
    <property type="match status" value="1"/>
</dbReference>
<evidence type="ECO:0000256" key="5">
    <source>
        <dbReference type="ARBA" id="ARBA00022821"/>
    </source>
</evidence>
<feature type="compositionally biased region" description="Basic and acidic residues" evidence="10">
    <location>
        <begin position="234"/>
        <end position="272"/>
    </location>
</feature>
<dbReference type="InterPro" id="IPR002068">
    <property type="entry name" value="A-crystallin/Hsp20_dom"/>
</dbReference>
<sequence length="374" mass="41545">MAMRQRSGGISSTLPRQSIHPIYESFQPMSERQEEEEATIILVHLPGFVKERIRITFVNSSRTVRVQGERPVGENRWSHFNETFPVPENCVSDKIQGKFHQGILTITMPKQVIARVGPRKKAITTQRAPSPPKSSAQTKPQKVQEEIQIPPPKPTSTTGVEKQKEEKAVMEPKVQKDVEDVPPKATSTATTGSKQRLVDIAQSQRAEKVTTEQKAQEGQDVTRPKANYIVVQKGIDKKKTNEGNEKPKETKEAEKAVEKNVVKGKERDERSTKLGIGESSTASKVSWEAMEKKERYAGGGKYKEKPNKEVVIAEKGTGLKEVMDSATKRVKNLAEKVNEEEKQMLINVGAAVLVIVALGVYVSYSYGSSGRAEN</sequence>
<dbReference type="EMBL" id="OIVN01004201">
    <property type="protein sequence ID" value="SPD15990.1"/>
    <property type="molecule type" value="Genomic_DNA"/>
</dbReference>
<dbReference type="PANTHER" id="PTHR43670">
    <property type="entry name" value="HEAT SHOCK PROTEIN 26"/>
    <property type="match status" value="1"/>
</dbReference>
<dbReference type="GO" id="GO:0034605">
    <property type="term" value="P:cellular response to heat"/>
    <property type="evidence" value="ECO:0007669"/>
    <property type="project" value="TreeGrafter"/>
</dbReference>
<gene>
    <name evidence="13" type="ORF">FSB_LOCUS22259</name>
    <name evidence="14" type="ORF">FSB_LOCUS43872</name>
</gene>
<evidence type="ECO:0000259" key="12">
    <source>
        <dbReference type="PROSITE" id="PS01031"/>
    </source>
</evidence>
<feature type="transmembrane region" description="Helical" evidence="11">
    <location>
        <begin position="344"/>
        <end position="364"/>
    </location>
</feature>
<dbReference type="EMBL" id="OIVN01001472">
    <property type="protein sequence ID" value="SPC94377.1"/>
    <property type="molecule type" value="Genomic_DNA"/>
</dbReference>
<evidence type="ECO:0000256" key="4">
    <source>
        <dbReference type="ARBA" id="ARBA00022737"/>
    </source>
</evidence>
<comment type="similarity">
    <text evidence="8 9">Belongs to the small heat shock protein (HSP20) family.</text>
</comment>
<dbReference type="GO" id="GO:0005886">
    <property type="term" value="C:plasma membrane"/>
    <property type="evidence" value="ECO:0007669"/>
    <property type="project" value="UniProtKB-SubCell"/>
</dbReference>
<feature type="region of interest" description="Disordered" evidence="10">
    <location>
        <begin position="117"/>
        <end position="192"/>
    </location>
</feature>
<dbReference type="GO" id="GO:0006952">
    <property type="term" value="P:defense response"/>
    <property type="evidence" value="ECO:0007669"/>
    <property type="project" value="UniProtKB-KW"/>
</dbReference>
<feature type="domain" description="SHSP" evidence="12">
    <location>
        <begin position="20"/>
        <end position="126"/>
    </location>
</feature>
<evidence type="ECO:0000256" key="1">
    <source>
        <dbReference type="ARBA" id="ARBA00004162"/>
    </source>
</evidence>
<dbReference type="AlphaFoldDB" id="A0A2N9FUN8"/>
<feature type="region of interest" description="Disordered" evidence="10">
    <location>
        <begin position="233"/>
        <end position="280"/>
    </location>
</feature>
<keyword evidence="3 11" id="KW-0812">Transmembrane</keyword>
<evidence type="ECO:0000256" key="11">
    <source>
        <dbReference type="SAM" id="Phobius"/>
    </source>
</evidence>
<dbReference type="Pfam" id="PF00011">
    <property type="entry name" value="HSP20"/>
    <property type="match status" value="1"/>
</dbReference>
<feature type="compositionally biased region" description="Polar residues" evidence="10">
    <location>
        <begin position="123"/>
        <end position="141"/>
    </location>
</feature>
<evidence type="ECO:0000256" key="10">
    <source>
        <dbReference type="SAM" id="MobiDB-lite"/>
    </source>
</evidence>
<protein>
    <recommendedName>
        <fullName evidence="12">SHSP domain-containing protein</fullName>
    </recommendedName>
</protein>
<evidence type="ECO:0000313" key="14">
    <source>
        <dbReference type="EMBL" id="SPD15990.1"/>
    </source>
</evidence>
<dbReference type="Gene3D" id="2.60.40.790">
    <property type="match status" value="1"/>
</dbReference>
<evidence type="ECO:0000313" key="13">
    <source>
        <dbReference type="EMBL" id="SPC94377.1"/>
    </source>
</evidence>
<name>A0A2N9FUN8_FAGSY</name>
<evidence type="ECO:0000256" key="7">
    <source>
        <dbReference type="ARBA" id="ARBA00023136"/>
    </source>
</evidence>
<dbReference type="InterPro" id="IPR008978">
    <property type="entry name" value="HSP20-like_chaperone"/>
</dbReference>
<keyword evidence="4" id="KW-0677">Repeat</keyword>
<keyword evidence="6 11" id="KW-1133">Transmembrane helix</keyword>
<evidence type="ECO:0000256" key="2">
    <source>
        <dbReference type="ARBA" id="ARBA00022475"/>
    </source>
</evidence>
<organism evidence="13">
    <name type="scientific">Fagus sylvatica</name>
    <name type="common">Beechnut</name>
    <dbReference type="NCBI Taxonomy" id="28930"/>
    <lineage>
        <taxon>Eukaryota</taxon>
        <taxon>Viridiplantae</taxon>
        <taxon>Streptophyta</taxon>
        <taxon>Embryophyta</taxon>
        <taxon>Tracheophyta</taxon>
        <taxon>Spermatophyta</taxon>
        <taxon>Magnoliopsida</taxon>
        <taxon>eudicotyledons</taxon>
        <taxon>Gunneridae</taxon>
        <taxon>Pentapetalae</taxon>
        <taxon>rosids</taxon>
        <taxon>fabids</taxon>
        <taxon>Fagales</taxon>
        <taxon>Fagaceae</taxon>
        <taxon>Fagus</taxon>
    </lineage>
</organism>
<feature type="compositionally biased region" description="Basic and acidic residues" evidence="10">
    <location>
        <begin position="161"/>
        <end position="182"/>
    </location>
</feature>
<dbReference type="PROSITE" id="PS01031">
    <property type="entry name" value="SHSP"/>
    <property type="match status" value="1"/>
</dbReference>
<evidence type="ECO:0000256" key="9">
    <source>
        <dbReference type="RuleBase" id="RU003616"/>
    </source>
</evidence>
<evidence type="ECO:0000256" key="8">
    <source>
        <dbReference type="PROSITE-ProRule" id="PRU00285"/>
    </source>
</evidence>
<evidence type="ECO:0000256" key="6">
    <source>
        <dbReference type="ARBA" id="ARBA00022989"/>
    </source>
</evidence>
<proteinExistence type="inferred from homology"/>